<reference evidence="3" key="1">
    <citation type="submission" date="2023-05" db="EMBL/GenBank/DDBJ databases">
        <title>Nepenthes gracilis genome sequencing.</title>
        <authorList>
            <person name="Fukushima K."/>
        </authorList>
    </citation>
    <scope>NUCLEOTIDE SEQUENCE</scope>
    <source>
        <strain evidence="3">SING2019-196</strain>
    </source>
</reference>
<sequence>MKKTKSYMCRNLNGPIPTTMSTNHGSSFNSTNNNTASNTIYFNCTTLPIAPAGPATLESLTLSSGKYMYSPYQGNIEVRDLEEGEPQNLMFGGHNQEVGLAPESGTMSFCNNDIMVGPNGLDPQGVVLILDEDNGVKQNGKMVNRSEDLESGVTTSSYLDEERFDWEWEGADVADWRDHDHLWSNGDQTDQMLSWMWDSDEIDAEYPNFAGDTDSQKQEALGDLYDHESLLKAIKEVDVVISTVGHALLADQTKIIVAIKEAGANIKKQQLLPM</sequence>
<dbReference type="Proteomes" id="UP001279734">
    <property type="component" value="Unassembled WGS sequence"/>
</dbReference>
<keyword evidence="4" id="KW-1185">Reference proteome</keyword>
<dbReference type="InterPro" id="IPR050608">
    <property type="entry name" value="NmrA-type/Isoflavone_red_sf"/>
</dbReference>
<comment type="similarity">
    <text evidence="1">Belongs to the NmrA-type oxidoreductase family. Isoflavone reductase subfamily.</text>
</comment>
<proteinExistence type="inferred from homology"/>
<evidence type="ECO:0000259" key="2">
    <source>
        <dbReference type="Pfam" id="PF05368"/>
    </source>
</evidence>
<dbReference type="PANTHER" id="PTHR43349">
    <property type="entry name" value="PINORESINOL REDUCTASE-RELATED"/>
    <property type="match status" value="1"/>
</dbReference>
<dbReference type="AlphaFoldDB" id="A0AAD3XYF7"/>
<evidence type="ECO:0000313" key="4">
    <source>
        <dbReference type="Proteomes" id="UP001279734"/>
    </source>
</evidence>
<feature type="domain" description="NmrA-like" evidence="2">
    <location>
        <begin position="222"/>
        <end position="267"/>
    </location>
</feature>
<gene>
    <name evidence="3" type="ORF">Nepgr_022737</name>
</gene>
<evidence type="ECO:0000256" key="1">
    <source>
        <dbReference type="ARBA" id="ARBA00005725"/>
    </source>
</evidence>
<comment type="caution">
    <text evidence="3">The sequence shown here is derived from an EMBL/GenBank/DDBJ whole genome shotgun (WGS) entry which is preliminary data.</text>
</comment>
<dbReference type="Gene3D" id="3.40.50.720">
    <property type="entry name" value="NAD(P)-binding Rossmann-like Domain"/>
    <property type="match status" value="1"/>
</dbReference>
<dbReference type="PANTHER" id="PTHR43349:SF35">
    <property type="entry name" value="PHENYLCOUMARAN BENZYLIC ETHER REDUCTASE 1"/>
    <property type="match status" value="1"/>
</dbReference>
<organism evidence="3 4">
    <name type="scientific">Nepenthes gracilis</name>
    <name type="common">Slender pitcher plant</name>
    <dbReference type="NCBI Taxonomy" id="150966"/>
    <lineage>
        <taxon>Eukaryota</taxon>
        <taxon>Viridiplantae</taxon>
        <taxon>Streptophyta</taxon>
        <taxon>Embryophyta</taxon>
        <taxon>Tracheophyta</taxon>
        <taxon>Spermatophyta</taxon>
        <taxon>Magnoliopsida</taxon>
        <taxon>eudicotyledons</taxon>
        <taxon>Gunneridae</taxon>
        <taxon>Pentapetalae</taxon>
        <taxon>Caryophyllales</taxon>
        <taxon>Nepenthaceae</taxon>
        <taxon>Nepenthes</taxon>
    </lineage>
</organism>
<dbReference type="Pfam" id="PF05368">
    <property type="entry name" value="NmrA"/>
    <property type="match status" value="1"/>
</dbReference>
<protein>
    <recommendedName>
        <fullName evidence="2">NmrA-like domain-containing protein</fullName>
    </recommendedName>
</protein>
<dbReference type="InterPro" id="IPR008030">
    <property type="entry name" value="NmrA-like"/>
</dbReference>
<dbReference type="EMBL" id="BSYO01000022">
    <property type="protein sequence ID" value="GMH20895.1"/>
    <property type="molecule type" value="Genomic_DNA"/>
</dbReference>
<evidence type="ECO:0000313" key="3">
    <source>
        <dbReference type="EMBL" id="GMH20895.1"/>
    </source>
</evidence>
<name>A0AAD3XYF7_NEPGR</name>
<accession>A0AAD3XYF7</accession>